<keyword evidence="3 6" id="KW-0032">Aminotransferase</keyword>
<dbReference type="RefSeq" id="WP_003181950.1">
    <property type="nucleotide sequence ID" value="NZ_CM001558.1"/>
</dbReference>
<comment type="cofactor">
    <cofactor evidence="1 6">
        <name>pyridoxal 5'-phosphate</name>
        <dbReference type="ChEBI" id="CHEBI:597326"/>
    </cofactor>
</comment>
<reference evidence="8" key="1">
    <citation type="journal article" date="2012" name="PLoS Genet.">
        <title>Comparative Genomics of Plant-Associated Pseudomonas spp.: Insights into Diversity and Inheritance of Traits Involved in Multitrophic Interactions.</title>
        <authorList>
            <person name="Loper J.E."/>
            <person name="Hassan K.A."/>
            <person name="Mavrodi D.V."/>
            <person name="Davis E.W.II."/>
            <person name="Lim C.K."/>
            <person name="Shaffer B.T."/>
            <person name="Elbourne L.D."/>
            <person name="Stockwell V.O."/>
            <person name="Hartney S.L."/>
            <person name="Breakwell K."/>
            <person name="Henkels M.D."/>
            <person name="Tetu S.G."/>
            <person name="Rangel L.I."/>
            <person name="Kidarsa T.A."/>
            <person name="Wilson N.L."/>
            <person name="van de Mortel J.E."/>
            <person name="Song C."/>
            <person name="Blumhagen R."/>
            <person name="Radune D."/>
            <person name="Hostetler J.B."/>
            <person name="Brinkac L.M."/>
            <person name="Durkin A.S."/>
            <person name="Kluepfel D.A."/>
            <person name="Wechter W.P."/>
            <person name="Anderson A.J."/>
            <person name="Kim Y.C."/>
            <person name="Pierson L.S.III."/>
            <person name="Pierson E.A."/>
            <person name="Lindow S.E."/>
            <person name="Kobayashi D.Y."/>
            <person name="Raaijmakers J.M."/>
            <person name="Weller D.M."/>
            <person name="Thomashow L.S."/>
            <person name="Allen A.E."/>
            <person name="Paulsen I.T."/>
        </authorList>
    </citation>
    <scope>NUCLEOTIDE SEQUENCE [LARGE SCALE GENOMIC DNA]</scope>
    <source>
        <strain evidence="8">Q2-87</strain>
    </source>
</reference>
<dbReference type="eggNOG" id="COG0436">
    <property type="taxonomic scope" value="Bacteria"/>
</dbReference>
<gene>
    <name evidence="8" type="ORF">PflQ2_2868</name>
</gene>
<evidence type="ECO:0000256" key="3">
    <source>
        <dbReference type="ARBA" id="ARBA00022576"/>
    </source>
</evidence>
<accession>J2MS88</accession>
<dbReference type="PROSITE" id="PS00105">
    <property type="entry name" value="AA_TRANSFER_CLASS_1"/>
    <property type="match status" value="1"/>
</dbReference>
<evidence type="ECO:0000259" key="7">
    <source>
        <dbReference type="Pfam" id="PF00155"/>
    </source>
</evidence>
<dbReference type="InterPro" id="IPR015424">
    <property type="entry name" value="PyrdxlP-dep_Trfase"/>
</dbReference>
<evidence type="ECO:0000256" key="1">
    <source>
        <dbReference type="ARBA" id="ARBA00001933"/>
    </source>
</evidence>
<dbReference type="Proteomes" id="UP000007289">
    <property type="component" value="Chromosome"/>
</dbReference>
<comment type="similarity">
    <text evidence="2 6">Belongs to the class-I pyridoxal-phosphate-dependent aminotransferase family.</text>
</comment>
<proteinExistence type="inferred from homology"/>
<dbReference type="GO" id="GO:0030170">
    <property type="term" value="F:pyridoxal phosphate binding"/>
    <property type="evidence" value="ECO:0007669"/>
    <property type="project" value="InterPro"/>
</dbReference>
<dbReference type="InterPro" id="IPR004838">
    <property type="entry name" value="NHTrfase_class1_PyrdxlP-BS"/>
</dbReference>
<dbReference type="CDD" id="cd00609">
    <property type="entry name" value="AAT_like"/>
    <property type="match status" value="1"/>
</dbReference>
<sequence length="403" mass="43200">MTLRLSKRVQRVSLSANAAAKSRAMALRDAGRAILDLTTGEPDFDTPDHIKQAAYAAIAAGATKYTPTPGVKALRTAIQRKLGQENRLDYPLESIVIANGAKQIIFNAFAATLDDGDEVLVPAPYWPSFPDSVRINGGEPVFIECGLEQGCKLTAQALEPHIGERTRWLILNGPGNPSGAVYSEAELRALAEVLRRHQQVLVLLDELYEHIRFDGSQAFSLLNVAPDLQPRCLLVGGVSKTYAMTGWRIGFGAGPQTLVEAMTVVQSQSTSGASSVGQAAALAAFEGGLDFLSAQVAAYRQRRDLLVEALSRVDGLQVLEPQGGFFVFVRCAGLLGRYRPDGQRLDTDGDVVAYLLEEGVAGVAGSAYGLSPWFRLSIATATETVREAGHRIAHACAQLRGEP</sequence>
<evidence type="ECO:0000256" key="6">
    <source>
        <dbReference type="RuleBase" id="RU000481"/>
    </source>
</evidence>
<dbReference type="HOGENOM" id="CLU_017584_4_3_6"/>
<name>J2MS88_PSEFQ</name>
<dbReference type="Gene3D" id="3.90.1150.10">
    <property type="entry name" value="Aspartate Aminotransferase, domain 1"/>
    <property type="match status" value="1"/>
</dbReference>
<organism evidence="8">
    <name type="scientific">Pseudomonas fluorescens (strain Q2-87)</name>
    <dbReference type="NCBI Taxonomy" id="1038922"/>
    <lineage>
        <taxon>Bacteria</taxon>
        <taxon>Pseudomonadati</taxon>
        <taxon>Pseudomonadota</taxon>
        <taxon>Gammaproteobacteria</taxon>
        <taxon>Pseudomonadales</taxon>
        <taxon>Pseudomonadaceae</taxon>
        <taxon>Pseudomonas</taxon>
    </lineage>
</organism>
<dbReference type="Pfam" id="PF00155">
    <property type="entry name" value="Aminotran_1_2"/>
    <property type="match status" value="1"/>
</dbReference>
<evidence type="ECO:0000256" key="5">
    <source>
        <dbReference type="ARBA" id="ARBA00022898"/>
    </source>
</evidence>
<dbReference type="FunFam" id="3.40.640.10:FF:000033">
    <property type="entry name" value="Aspartate aminotransferase"/>
    <property type="match status" value="1"/>
</dbReference>
<dbReference type="PATRIC" id="fig|1038922.3.peg.2650"/>
<dbReference type="EMBL" id="AGBM01000001">
    <property type="protein sequence ID" value="EJL03917.1"/>
    <property type="molecule type" value="Genomic_DNA"/>
</dbReference>
<keyword evidence="5" id="KW-0663">Pyridoxal phosphate</keyword>
<dbReference type="GO" id="GO:0006520">
    <property type="term" value="P:amino acid metabolic process"/>
    <property type="evidence" value="ECO:0007669"/>
    <property type="project" value="InterPro"/>
</dbReference>
<dbReference type="InterPro" id="IPR050596">
    <property type="entry name" value="AspAT/PAT-like"/>
</dbReference>
<dbReference type="SUPFAM" id="SSF53383">
    <property type="entry name" value="PLP-dependent transferases"/>
    <property type="match status" value="1"/>
</dbReference>
<dbReference type="InterPro" id="IPR015421">
    <property type="entry name" value="PyrdxlP-dep_Trfase_major"/>
</dbReference>
<dbReference type="PANTHER" id="PTHR46383">
    <property type="entry name" value="ASPARTATE AMINOTRANSFERASE"/>
    <property type="match status" value="1"/>
</dbReference>
<keyword evidence="4 6" id="KW-0808">Transferase</keyword>
<dbReference type="InterPro" id="IPR015422">
    <property type="entry name" value="PyrdxlP-dep_Trfase_small"/>
</dbReference>
<protein>
    <recommendedName>
        <fullName evidence="6">Aminotransferase</fullName>
        <ecNumber evidence="6">2.6.1.-</ecNumber>
    </recommendedName>
</protein>
<dbReference type="InterPro" id="IPR004839">
    <property type="entry name" value="Aminotransferase_I/II_large"/>
</dbReference>
<feature type="domain" description="Aminotransferase class I/classII large" evidence="7">
    <location>
        <begin position="34"/>
        <end position="391"/>
    </location>
</feature>
<comment type="caution">
    <text evidence="8">The sequence shown here is derived from an EMBL/GenBank/DDBJ whole genome shotgun (WGS) entry which is preliminary data.</text>
</comment>
<evidence type="ECO:0000256" key="4">
    <source>
        <dbReference type="ARBA" id="ARBA00022679"/>
    </source>
</evidence>
<dbReference type="AlphaFoldDB" id="J2MS88"/>
<evidence type="ECO:0000313" key="8">
    <source>
        <dbReference type="EMBL" id="EJL03917.1"/>
    </source>
</evidence>
<dbReference type="PANTHER" id="PTHR46383:SF1">
    <property type="entry name" value="ASPARTATE AMINOTRANSFERASE"/>
    <property type="match status" value="1"/>
</dbReference>
<dbReference type="GO" id="GO:0008483">
    <property type="term" value="F:transaminase activity"/>
    <property type="evidence" value="ECO:0007669"/>
    <property type="project" value="UniProtKB-KW"/>
</dbReference>
<evidence type="ECO:0000256" key="2">
    <source>
        <dbReference type="ARBA" id="ARBA00007441"/>
    </source>
</evidence>
<dbReference type="EC" id="2.6.1.-" evidence="6"/>
<dbReference type="Gene3D" id="3.40.640.10">
    <property type="entry name" value="Type I PLP-dependent aspartate aminotransferase-like (Major domain)"/>
    <property type="match status" value="1"/>
</dbReference>